<name>A0A5J4RCU3_9EUKA</name>
<dbReference type="GO" id="GO:0042073">
    <property type="term" value="P:intraciliary transport"/>
    <property type="evidence" value="ECO:0007669"/>
    <property type="project" value="TreeGrafter"/>
</dbReference>
<dbReference type="Pfam" id="PF23355">
    <property type="entry name" value="IFT52_GIFT"/>
    <property type="match status" value="1"/>
</dbReference>
<dbReference type="GO" id="GO:0060271">
    <property type="term" value="P:cilium assembly"/>
    <property type="evidence" value="ECO:0007669"/>
    <property type="project" value="TreeGrafter"/>
</dbReference>
<dbReference type="OrthoDB" id="10259368at2759"/>
<feature type="domain" description="IFT52 GIFT" evidence="1">
    <location>
        <begin position="18"/>
        <end position="81"/>
    </location>
</feature>
<protein>
    <recommendedName>
        <fullName evidence="1">IFT52 GIFT domain-containing protein</fullName>
    </recommendedName>
</protein>
<dbReference type="GO" id="GO:0030992">
    <property type="term" value="C:intraciliary transport particle B"/>
    <property type="evidence" value="ECO:0007669"/>
    <property type="project" value="TreeGrafter"/>
</dbReference>
<sequence>MAREANGAKEKGSEKRIIRSGKKEQVARSLWIVYPFGARLEVQKPAVPILSSGKQCTPISRPIAASKGKGRLVVIKIINYLKNTTYKLNTLDSEEPDLLSAVTTPECSRKQLMFVQSLVSYPSLNITNIPTPSSNY</sequence>
<dbReference type="PANTHER" id="PTHR12969">
    <property type="entry name" value="NGD5/OSM-6/IFT52"/>
    <property type="match status" value="1"/>
</dbReference>
<dbReference type="InterPro" id="IPR039975">
    <property type="entry name" value="IFT52"/>
</dbReference>
<gene>
    <name evidence="2" type="ORF">EZS28_053334</name>
</gene>
<dbReference type="Proteomes" id="UP000324800">
    <property type="component" value="Unassembled WGS sequence"/>
</dbReference>
<organism evidence="2 3">
    <name type="scientific">Streblomastix strix</name>
    <dbReference type="NCBI Taxonomy" id="222440"/>
    <lineage>
        <taxon>Eukaryota</taxon>
        <taxon>Metamonada</taxon>
        <taxon>Preaxostyla</taxon>
        <taxon>Oxymonadida</taxon>
        <taxon>Streblomastigidae</taxon>
        <taxon>Streblomastix</taxon>
    </lineage>
</organism>
<dbReference type="InterPro" id="IPR055458">
    <property type="entry name" value="IFT52_GIFT"/>
</dbReference>
<dbReference type="PANTHER" id="PTHR12969:SF7">
    <property type="entry name" value="INTRAFLAGELLAR TRANSPORT PROTEIN 52 HOMOLOG"/>
    <property type="match status" value="1"/>
</dbReference>
<dbReference type="GO" id="GO:0005929">
    <property type="term" value="C:cilium"/>
    <property type="evidence" value="ECO:0007669"/>
    <property type="project" value="TreeGrafter"/>
</dbReference>
<evidence type="ECO:0000313" key="3">
    <source>
        <dbReference type="Proteomes" id="UP000324800"/>
    </source>
</evidence>
<dbReference type="AlphaFoldDB" id="A0A5J4RCU3"/>
<proteinExistence type="predicted"/>
<dbReference type="GO" id="GO:0005814">
    <property type="term" value="C:centriole"/>
    <property type="evidence" value="ECO:0007669"/>
    <property type="project" value="TreeGrafter"/>
</dbReference>
<evidence type="ECO:0000313" key="2">
    <source>
        <dbReference type="EMBL" id="KAA6331906.1"/>
    </source>
</evidence>
<evidence type="ECO:0000259" key="1">
    <source>
        <dbReference type="Pfam" id="PF23355"/>
    </source>
</evidence>
<accession>A0A5J4RCU3</accession>
<reference evidence="2 3" key="1">
    <citation type="submission" date="2019-03" db="EMBL/GenBank/DDBJ databases">
        <title>Single cell metagenomics reveals metabolic interactions within the superorganism composed of flagellate Streblomastix strix and complex community of Bacteroidetes bacteria on its surface.</title>
        <authorList>
            <person name="Treitli S.C."/>
            <person name="Kolisko M."/>
            <person name="Husnik F."/>
            <person name="Keeling P."/>
            <person name="Hampl V."/>
        </authorList>
    </citation>
    <scope>NUCLEOTIDE SEQUENCE [LARGE SCALE GENOMIC DNA]</scope>
    <source>
        <strain evidence="2">ST1C</strain>
    </source>
</reference>
<dbReference type="EMBL" id="SNRW01042526">
    <property type="protein sequence ID" value="KAA6331906.1"/>
    <property type="molecule type" value="Genomic_DNA"/>
</dbReference>
<comment type="caution">
    <text evidence="2">The sequence shown here is derived from an EMBL/GenBank/DDBJ whole genome shotgun (WGS) entry which is preliminary data.</text>
</comment>